<evidence type="ECO:0000256" key="5">
    <source>
        <dbReference type="ARBA" id="ARBA00022989"/>
    </source>
</evidence>
<feature type="domain" description="Peptidase S54 rhomboid" evidence="8">
    <location>
        <begin position="73"/>
        <end position="217"/>
    </location>
</feature>
<dbReference type="GO" id="GO:0004252">
    <property type="term" value="F:serine-type endopeptidase activity"/>
    <property type="evidence" value="ECO:0007669"/>
    <property type="project" value="InterPro"/>
</dbReference>
<dbReference type="InterPro" id="IPR022764">
    <property type="entry name" value="Peptidase_S54_rhomboid_dom"/>
</dbReference>
<dbReference type="PANTHER" id="PTHR43731">
    <property type="entry name" value="RHOMBOID PROTEASE"/>
    <property type="match status" value="1"/>
</dbReference>
<evidence type="ECO:0000256" key="7">
    <source>
        <dbReference type="SAM" id="Phobius"/>
    </source>
</evidence>
<organism evidence="9 10">
    <name type="scientific">Amanita thiersii Skay4041</name>
    <dbReference type="NCBI Taxonomy" id="703135"/>
    <lineage>
        <taxon>Eukaryota</taxon>
        <taxon>Fungi</taxon>
        <taxon>Dikarya</taxon>
        <taxon>Basidiomycota</taxon>
        <taxon>Agaricomycotina</taxon>
        <taxon>Agaricomycetes</taxon>
        <taxon>Agaricomycetidae</taxon>
        <taxon>Agaricales</taxon>
        <taxon>Pluteineae</taxon>
        <taxon>Amanitaceae</taxon>
        <taxon>Amanita</taxon>
    </lineage>
</organism>
<dbReference type="EMBL" id="KZ301978">
    <property type="protein sequence ID" value="PFH52676.1"/>
    <property type="molecule type" value="Genomic_DNA"/>
</dbReference>
<name>A0A2A9NXM3_9AGAR</name>
<keyword evidence="6 7" id="KW-0472">Membrane</keyword>
<evidence type="ECO:0000256" key="1">
    <source>
        <dbReference type="ARBA" id="ARBA00004141"/>
    </source>
</evidence>
<keyword evidence="3 7" id="KW-0812">Transmembrane</keyword>
<dbReference type="Gene3D" id="1.20.1540.10">
    <property type="entry name" value="Rhomboid-like"/>
    <property type="match status" value="1"/>
</dbReference>
<reference evidence="9 10" key="1">
    <citation type="submission" date="2014-02" db="EMBL/GenBank/DDBJ databases">
        <title>Transposable element dynamics among asymbiotic and ectomycorrhizal Amanita fungi.</title>
        <authorList>
            <consortium name="DOE Joint Genome Institute"/>
            <person name="Hess J."/>
            <person name="Skrede I."/>
            <person name="Wolfe B."/>
            <person name="LaButti K."/>
            <person name="Ohm R.A."/>
            <person name="Grigoriev I.V."/>
            <person name="Pringle A."/>
        </authorList>
    </citation>
    <scope>NUCLEOTIDE SEQUENCE [LARGE SCALE GENOMIC DNA]</scope>
    <source>
        <strain evidence="9 10">SKay4041</strain>
    </source>
</reference>
<feature type="transmembrane region" description="Helical" evidence="7">
    <location>
        <begin position="144"/>
        <end position="164"/>
    </location>
</feature>
<sequence length="221" mass="24855">HPRTHRDPKSSRFSQFWGRLQPNVIFNSILILNGVVFGMWYMSTQRLRHERDITTYKWMADNFICSWSNVKNGQIWTLLTSCFSHQDLSHILFNGFTFFFMAKPVLHILGTSQFLLLYLGSGVVANVISMSYSNLIQNRDKGSIGASGAIYSVVSFLACVAPKLTFHFYGIIPIPAWLAVTGIFAYDVYSTVARKQAGVDTVGHVAGLVSGVGYFLLRRNL</sequence>
<dbReference type="STRING" id="703135.A0A2A9NXM3"/>
<feature type="transmembrane region" description="Helical" evidence="7">
    <location>
        <begin position="91"/>
        <end position="109"/>
    </location>
</feature>
<keyword evidence="10" id="KW-1185">Reference proteome</keyword>
<feature type="transmembrane region" description="Helical" evidence="7">
    <location>
        <begin position="170"/>
        <end position="189"/>
    </location>
</feature>
<evidence type="ECO:0000256" key="4">
    <source>
        <dbReference type="ARBA" id="ARBA00022801"/>
    </source>
</evidence>
<dbReference type="GO" id="GO:0016020">
    <property type="term" value="C:membrane"/>
    <property type="evidence" value="ECO:0007669"/>
    <property type="project" value="UniProtKB-SubCell"/>
</dbReference>
<evidence type="ECO:0000256" key="3">
    <source>
        <dbReference type="ARBA" id="ARBA00022692"/>
    </source>
</evidence>
<feature type="non-terminal residue" evidence="9">
    <location>
        <position position="221"/>
    </location>
</feature>
<dbReference type="InterPro" id="IPR035952">
    <property type="entry name" value="Rhomboid-like_sf"/>
</dbReference>
<comment type="subcellular location">
    <subcellularLocation>
        <location evidence="1">Membrane</location>
        <topology evidence="1">Multi-pass membrane protein</topology>
    </subcellularLocation>
</comment>
<dbReference type="InterPro" id="IPR050925">
    <property type="entry name" value="Rhomboid_protease_S54"/>
</dbReference>
<dbReference type="Proteomes" id="UP000242287">
    <property type="component" value="Unassembled WGS sequence"/>
</dbReference>
<feature type="non-terminal residue" evidence="9">
    <location>
        <position position="1"/>
    </location>
</feature>
<evidence type="ECO:0000313" key="9">
    <source>
        <dbReference type="EMBL" id="PFH52676.1"/>
    </source>
</evidence>
<evidence type="ECO:0000259" key="8">
    <source>
        <dbReference type="Pfam" id="PF01694"/>
    </source>
</evidence>
<accession>A0A2A9NXM3</accession>
<dbReference type="PANTHER" id="PTHR43731:SF14">
    <property type="entry name" value="PRESENILIN-ASSOCIATED RHOMBOID-LIKE PROTEIN, MITOCHONDRIAL"/>
    <property type="match status" value="1"/>
</dbReference>
<dbReference type="SUPFAM" id="SSF144091">
    <property type="entry name" value="Rhomboid-like"/>
    <property type="match status" value="1"/>
</dbReference>
<feature type="transmembrane region" description="Helical" evidence="7">
    <location>
        <begin position="115"/>
        <end position="132"/>
    </location>
</feature>
<dbReference type="AlphaFoldDB" id="A0A2A9NXM3"/>
<proteinExistence type="inferred from homology"/>
<evidence type="ECO:0000256" key="6">
    <source>
        <dbReference type="ARBA" id="ARBA00023136"/>
    </source>
</evidence>
<protein>
    <recommendedName>
        <fullName evidence="8">Peptidase S54 rhomboid domain-containing protein</fullName>
    </recommendedName>
</protein>
<keyword evidence="5 7" id="KW-1133">Transmembrane helix</keyword>
<evidence type="ECO:0000313" key="10">
    <source>
        <dbReference type="Proteomes" id="UP000242287"/>
    </source>
</evidence>
<comment type="similarity">
    <text evidence="2">Belongs to the peptidase S54 family.</text>
</comment>
<evidence type="ECO:0000256" key="2">
    <source>
        <dbReference type="ARBA" id="ARBA00009045"/>
    </source>
</evidence>
<dbReference type="OrthoDB" id="418595at2759"/>
<dbReference type="Pfam" id="PF01694">
    <property type="entry name" value="Rhomboid"/>
    <property type="match status" value="1"/>
</dbReference>
<feature type="transmembrane region" description="Helical" evidence="7">
    <location>
        <begin position="20"/>
        <end position="41"/>
    </location>
</feature>
<keyword evidence="4" id="KW-0378">Hydrolase</keyword>
<gene>
    <name evidence="9" type="ORF">AMATHDRAFT_116088</name>
</gene>
<dbReference type="GO" id="GO:0006465">
    <property type="term" value="P:signal peptide processing"/>
    <property type="evidence" value="ECO:0007669"/>
    <property type="project" value="TreeGrafter"/>
</dbReference>